<evidence type="ECO:0000256" key="5">
    <source>
        <dbReference type="ARBA" id="ARBA00023008"/>
    </source>
</evidence>
<feature type="compositionally biased region" description="Polar residues" evidence="11">
    <location>
        <begin position="66"/>
        <end position="75"/>
    </location>
</feature>
<keyword evidence="4 8" id="KW-0999">Mitochondrion inner membrane</keyword>
<dbReference type="EMBL" id="LN736367">
    <property type="protein sequence ID" value="CEP63535.1"/>
    <property type="molecule type" value="Genomic_DNA"/>
</dbReference>
<dbReference type="InterPro" id="IPR036249">
    <property type="entry name" value="Thioredoxin-like_sf"/>
</dbReference>
<dbReference type="GeneID" id="34687046"/>
<accession>A0A0C7N0B7</accession>
<keyword evidence="5 9" id="KW-0186">Copper</keyword>
<comment type="similarity">
    <text evidence="2 8">Belongs to the SCO1/2 family.</text>
</comment>
<dbReference type="CDD" id="cd02968">
    <property type="entry name" value="SCO"/>
    <property type="match status" value="1"/>
</dbReference>
<evidence type="ECO:0000259" key="12">
    <source>
        <dbReference type="PROSITE" id="PS51352"/>
    </source>
</evidence>
<feature type="binding site" evidence="9">
    <location>
        <position position="162"/>
    </location>
    <ligand>
        <name>Cu cation</name>
        <dbReference type="ChEBI" id="CHEBI:23378"/>
    </ligand>
</feature>
<proteinExistence type="inferred from homology"/>
<dbReference type="Proteomes" id="UP000054304">
    <property type="component" value="Unassembled WGS sequence"/>
</dbReference>
<keyword evidence="10" id="KW-1015">Disulfide bond</keyword>
<dbReference type="InterPro" id="IPR003782">
    <property type="entry name" value="SCO1/SenC"/>
</dbReference>
<dbReference type="Gene3D" id="3.40.30.10">
    <property type="entry name" value="Glutaredoxin"/>
    <property type="match status" value="1"/>
</dbReference>
<dbReference type="InterPro" id="IPR017276">
    <property type="entry name" value="Synth_of_cyt-c-oxidase_Sco1/2"/>
</dbReference>
<evidence type="ECO:0000256" key="10">
    <source>
        <dbReference type="PIRSR" id="PIRSR603782-2"/>
    </source>
</evidence>
<dbReference type="HOGENOM" id="CLU_050131_0_1_1"/>
<dbReference type="RefSeq" id="XP_022629749.1">
    <property type="nucleotide sequence ID" value="XM_022771139.1"/>
</dbReference>
<dbReference type="PANTHER" id="PTHR12151">
    <property type="entry name" value="ELECTRON TRANSPORT PROTIN SCO1/SENC FAMILY MEMBER"/>
    <property type="match status" value="1"/>
</dbReference>
<dbReference type="STRING" id="1245769.A0A0C7N0B7"/>
<evidence type="ECO:0000256" key="3">
    <source>
        <dbReference type="ARBA" id="ARBA00022723"/>
    </source>
</evidence>
<dbReference type="GO" id="GO:0006878">
    <property type="term" value="P:intracellular copper ion homeostasis"/>
    <property type="evidence" value="ECO:0007669"/>
    <property type="project" value="UniProtKB-UniRule"/>
</dbReference>
<name>A0A0C7N0B7_9SACH</name>
<sequence>MLARNRILVALKRTNQYPILGSRLLSSSAYLYNTSVDKKGQQPAQPVGSDVEPPKRKPLSRIAIGGSTNQSQRDSGGSIEFATWKAAALLVTLGGTLYYFFAKEKRRLEIEKEAEANRGYGKPLVGGPFKLVDFNGNEFTQENLKGKFSIIYFGFSHCPDICPDELDKLSVWLDELKKRGIELQPIFITCDPARDPPNVLKEYLSEFHPDLIGLTGDYNAVKHACKQYRVYFSTPPSLKPGQDYLVDHSIFFYLMDPEGQFIDALGRQYDEKTGAEKIQEHVKAFVPKEEREKRKDKWYSFLFN</sequence>
<keyword evidence="14" id="KW-1185">Reference proteome</keyword>
<feature type="disulfide bond" description="Redox-active" evidence="10">
    <location>
        <begin position="158"/>
        <end position="162"/>
    </location>
</feature>
<dbReference type="GO" id="GO:0016531">
    <property type="term" value="F:copper chaperone activity"/>
    <property type="evidence" value="ECO:0007669"/>
    <property type="project" value="InterPro"/>
</dbReference>
<evidence type="ECO:0000313" key="14">
    <source>
        <dbReference type="Proteomes" id="UP000054304"/>
    </source>
</evidence>
<evidence type="ECO:0000256" key="1">
    <source>
        <dbReference type="ARBA" id="ARBA00004273"/>
    </source>
</evidence>
<dbReference type="GO" id="GO:0005743">
    <property type="term" value="C:mitochondrial inner membrane"/>
    <property type="evidence" value="ECO:0007669"/>
    <property type="project" value="UniProtKB-SubCell"/>
</dbReference>
<evidence type="ECO:0000256" key="4">
    <source>
        <dbReference type="ARBA" id="ARBA00022792"/>
    </source>
</evidence>
<evidence type="ECO:0000256" key="9">
    <source>
        <dbReference type="PIRSR" id="PIRSR037736-1"/>
    </source>
</evidence>
<keyword evidence="6 8" id="KW-0496">Mitochondrion</keyword>
<dbReference type="InterPro" id="IPR013766">
    <property type="entry name" value="Thioredoxin_domain"/>
</dbReference>
<protein>
    <submittedName>
        <fullName evidence="13">LALA0S08e04720g1_1</fullName>
    </submittedName>
</protein>
<dbReference type="GO" id="GO:0033617">
    <property type="term" value="P:mitochondrial respiratory chain complex IV assembly"/>
    <property type="evidence" value="ECO:0007669"/>
    <property type="project" value="TreeGrafter"/>
</dbReference>
<feature type="binding site" evidence="9">
    <location>
        <position position="158"/>
    </location>
    <ligand>
        <name>Cu cation</name>
        <dbReference type="ChEBI" id="CHEBI:23378"/>
    </ligand>
</feature>
<evidence type="ECO:0000256" key="2">
    <source>
        <dbReference type="ARBA" id="ARBA00010996"/>
    </source>
</evidence>
<dbReference type="GO" id="GO:0005507">
    <property type="term" value="F:copper ion binding"/>
    <property type="evidence" value="ECO:0007669"/>
    <property type="project" value="InterPro"/>
</dbReference>
<dbReference type="SUPFAM" id="SSF52833">
    <property type="entry name" value="Thioredoxin-like"/>
    <property type="match status" value="1"/>
</dbReference>
<feature type="region of interest" description="Disordered" evidence="11">
    <location>
        <begin position="38"/>
        <end position="76"/>
    </location>
</feature>
<evidence type="ECO:0000256" key="11">
    <source>
        <dbReference type="SAM" id="MobiDB-lite"/>
    </source>
</evidence>
<evidence type="ECO:0000256" key="6">
    <source>
        <dbReference type="ARBA" id="ARBA00023128"/>
    </source>
</evidence>
<evidence type="ECO:0000313" key="13">
    <source>
        <dbReference type="EMBL" id="CEP63535.1"/>
    </source>
</evidence>
<dbReference type="OrthoDB" id="270009at2759"/>
<reference evidence="13 14" key="1">
    <citation type="submission" date="2014-12" db="EMBL/GenBank/DDBJ databases">
        <authorList>
            <person name="Neuveglise Cecile"/>
        </authorList>
    </citation>
    <scope>NUCLEOTIDE SEQUENCE [LARGE SCALE GENOMIC DNA]</scope>
    <source>
        <strain evidence="13 14">CBS 12615</strain>
    </source>
</reference>
<comment type="subcellular location">
    <subcellularLocation>
        <location evidence="1 8">Mitochondrion inner membrane</location>
    </subcellularLocation>
</comment>
<feature type="binding site" evidence="9">
    <location>
        <position position="248"/>
    </location>
    <ligand>
        <name>Cu cation</name>
        <dbReference type="ChEBI" id="CHEBI:23378"/>
    </ligand>
</feature>
<dbReference type="GO" id="GO:0034599">
    <property type="term" value="P:cellular response to oxidative stress"/>
    <property type="evidence" value="ECO:0007669"/>
    <property type="project" value="UniProtKB-ARBA"/>
</dbReference>
<dbReference type="GO" id="GO:0045454">
    <property type="term" value="P:cell redox homeostasis"/>
    <property type="evidence" value="ECO:0007669"/>
    <property type="project" value="UniProtKB-ARBA"/>
</dbReference>
<dbReference type="Pfam" id="PF02630">
    <property type="entry name" value="SCO1-SenC"/>
    <property type="match status" value="1"/>
</dbReference>
<dbReference type="PROSITE" id="PS51352">
    <property type="entry name" value="THIOREDOXIN_2"/>
    <property type="match status" value="1"/>
</dbReference>
<dbReference type="FunFam" id="3.40.30.10:FF:000013">
    <property type="entry name" value="Blast:Protein SCO1 homolog, mitochondrial"/>
    <property type="match status" value="1"/>
</dbReference>
<evidence type="ECO:0000256" key="7">
    <source>
        <dbReference type="ARBA" id="ARBA00023136"/>
    </source>
</evidence>
<dbReference type="PANTHER" id="PTHR12151:SF5">
    <property type="entry name" value="AT19154P"/>
    <property type="match status" value="1"/>
</dbReference>
<organism evidence="13 14">
    <name type="scientific">Lachancea lanzarotensis</name>
    <dbReference type="NCBI Taxonomy" id="1245769"/>
    <lineage>
        <taxon>Eukaryota</taxon>
        <taxon>Fungi</taxon>
        <taxon>Dikarya</taxon>
        <taxon>Ascomycota</taxon>
        <taxon>Saccharomycotina</taxon>
        <taxon>Saccharomycetes</taxon>
        <taxon>Saccharomycetales</taxon>
        <taxon>Saccharomycetaceae</taxon>
        <taxon>Lachancea</taxon>
    </lineage>
</organism>
<dbReference type="AlphaFoldDB" id="A0A0C7N0B7"/>
<dbReference type="PIRSF" id="PIRSF037736">
    <property type="entry name" value="SCO1"/>
    <property type="match status" value="1"/>
</dbReference>
<keyword evidence="3 9" id="KW-0479">Metal-binding</keyword>
<feature type="domain" description="Thioredoxin" evidence="12">
    <location>
        <begin position="120"/>
        <end position="287"/>
    </location>
</feature>
<evidence type="ECO:0000256" key="8">
    <source>
        <dbReference type="PIRNR" id="PIRNR037736"/>
    </source>
</evidence>
<gene>
    <name evidence="13" type="ORF">LALA0_S08e04720g</name>
</gene>
<keyword evidence="7" id="KW-0472">Membrane</keyword>